<evidence type="ECO:0000256" key="8">
    <source>
        <dbReference type="ARBA" id="ARBA00022692"/>
    </source>
</evidence>
<evidence type="ECO:0000259" key="18">
    <source>
        <dbReference type="PROSITE" id="PS51002"/>
    </source>
</evidence>
<keyword evidence="7 16" id="KW-0679">Respiratory chain</keyword>
<keyword evidence="9 15" id="KW-0479">Metal-binding</keyword>
<dbReference type="SUPFAM" id="SSF81648">
    <property type="entry name" value="a domain/subunit of cytochrome bc1 complex (Ubiquinol-cytochrome c reductase)"/>
    <property type="match status" value="1"/>
</dbReference>
<comment type="cofactor">
    <cofactor evidence="15">
        <name>heme</name>
        <dbReference type="ChEBI" id="CHEBI:30413"/>
    </cofactor>
    <text evidence="15">Binds 2 heme groups non-covalently.</text>
</comment>
<comment type="subunit">
    <text evidence="3 16">The main subunits of complex b-c1 are: cytochrome b, cytochrome c1 and the Rieske protein.</text>
</comment>
<comment type="similarity">
    <text evidence="16">Belongs to the cytochrome b family.</text>
</comment>
<dbReference type="Pfam" id="PF00033">
    <property type="entry name" value="Cytochrome_B"/>
    <property type="match status" value="1"/>
</dbReference>
<dbReference type="PANTHER" id="PTHR19271">
    <property type="entry name" value="CYTOCHROME B"/>
    <property type="match status" value="1"/>
</dbReference>
<dbReference type="Proteomes" id="UP000543030">
    <property type="component" value="Unassembled WGS sequence"/>
</dbReference>
<feature type="transmembrane region" description="Helical" evidence="17">
    <location>
        <begin position="385"/>
        <end position="405"/>
    </location>
</feature>
<evidence type="ECO:0000256" key="14">
    <source>
        <dbReference type="PIRSR" id="PIRSR038885-1"/>
    </source>
</evidence>
<reference evidence="20 21" key="1">
    <citation type="submission" date="2020-08" db="EMBL/GenBank/DDBJ databases">
        <title>Genomic Encyclopedia of Type Strains, Phase IV (KMG-IV): sequencing the most valuable type-strain genomes for metagenomic binning, comparative biology and taxonomic classification.</title>
        <authorList>
            <person name="Goeker M."/>
        </authorList>
    </citation>
    <scope>NUCLEOTIDE SEQUENCE [LARGE SCALE GENOMIC DNA]</scope>
    <source>
        <strain evidence="20 21">DSM 18233</strain>
    </source>
</reference>
<comment type="function">
    <text evidence="1 16">Component of the ubiquinol-cytochrome c reductase complex (complex III or cytochrome b-c1 complex), which is a respiratory chain that generates an electrochemical potential coupled to ATP synthesis.</text>
</comment>
<comment type="subcellular location">
    <subcellularLocation>
        <location evidence="2">Membrane</location>
        <topology evidence="2">Multi-pass membrane protein</topology>
    </subcellularLocation>
</comment>
<evidence type="ECO:0000256" key="16">
    <source>
        <dbReference type="RuleBase" id="RU003385"/>
    </source>
</evidence>
<evidence type="ECO:0000256" key="10">
    <source>
        <dbReference type="ARBA" id="ARBA00022982"/>
    </source>
</evidence>
<feature type="binding site" evidence="14">
    <location>
        <position position="219"/>
    </location>
    <ligand>
        <name>a ubiquinone</name>
        <dbReference type="ChEBI" id="CHEBI:16389"/>
    </ligand>
</feature>
<feature type="transmembrane region" description="Helical" evidence="17">
    <location>
        <begin position="426"/>
        <end position="443"/>
    </location>
</feature>
<dbReference type="PIRSF" id="PIRSF038885">
    <property type="entry name" value="COB"/>
    <property type="match status" value="1"/>
</dbReference>
<feature type="binding site" description="axial binding residue" evidence="15">
    <location>
        <position position="199"/>
    </location>
    <ligand>
        <name>heme b</name>
        <dbReference type="ChEBI" id="CHEBI:60344"/>
        <label>b562</label>
    </ligand>
    <ligandPart>
        <name>Fe</name>
        <dbReference type="ChEBI" id="CHEBI:18248"/>
    </ligandPart>
</feature>
<evidence type="ECO:0000259" key="19">
    <source>
        <dbReference type="PROSITE" id="PS51003"/>
    </source>
</evidence>
<organism evidence="20 21">
    <name type="scientific">Silvimonas terrae</name>
    <dbReference type="NCBI Taxonomy" id="300266"/>
    <lineage>
        <taxon>Bacteria</taxon>
        <taxon>Pseudomonadati</taxon>
        <taxon>Pseudomonadota</taxon>
        <taxon>Betaproteobacteria</taxon>
        <taxon>Neisseriales</taxon>
        <taxon>Chitinibacteraceae</taxon>
        <taxon>Silvimonas</taxon>
    </lineage>
</organism>
<evidence type="ECO:0000256" key="11">
    <source>
        <dbReference type="ARBA" id="ARBA00022989"/>
    </source>
</evidence>
<dbReference type="InterPro" id="IPR005798">
    <property type="entry name" value="Cyt_b/b6_C"/>
</dbReference>
<evidence type="ECO:0000256" key="1">
    <source>
        <dbReference type="ARBA" id="ARBA00002444"/>
    </source>
</evidence>
<feature type="binding site" description="axial binding residue" evidence="15">
    <location>
        <position position="214"/>
    </location>
    <ligand>
        <name>heme b</name>
        <dbReference type="ChEBI" id="CHEBI:60344"/>
        <label>b566</label>
    </ligand>
    <ligandPart>
        <name>Fe</name>
        <dbReference type="ChEBI" id="CHEBI:18248"/>
    </ligandPart>
</feature>
<evidence type="ECO:0000256" key="17">
    <source>
        <dbReference type="SAM" id="Phobius"/>
    </source>
</evidence>
<name>A0A840RLA0_9NEIS</name>
<dbReference type="GO" id="GO:0022904">
    <property type="term" value="P:respiratory electron transport chain"/>
    <property type="evidence" value="ECO:0007669"/>
    <property type="project" value="InterPro"/>
</dbReference>
<evidence type="ECO:0000256" key="13">
    <source>
        <dbReference type="ARBA" id="ARBA00023136"/>
    </source>
</evidence>
<evidence type="ECO:0000256" key="12">
    <source>
        <dbReference type="ARBA" id="ARBA00023004"/>
    </source>
</evidence>
<gene>
    <name evidence="20" type="ORF">HNQ50_003820</name>
</gene>
<feature type="binding site" description="axial binding residue" evidence="15">
    <location>
        <position position="98"/>
    </location>
    <ligand>
        <name>heme b</name>
        <dbReference type="ChEBI" id="CHEBI:60344"/>
        <label>b562</label>
    </ligand>
    <ligandPart>
        <name>Fe</name>
        <dbReference type="ChEBI" id="CHEBI:18248"/>
    </ligandPart>
</feature>
<feature type="binding site" description="axial binding residue" evidence="15">
    <location>
        <position position="112"/>
    </location>
    <ligand>
        <name>heme b</name>
        <dbReference type="ChEBI" id="CHEBI:60344"/>
        <label>b566</label>
    </ligand>
    <ligandPart>
        <name>Fe</name>
        <dbReference type="ChEBI" id="CHEBI:18248"/>
    </ligandPart>
</feature>
<feature type="transmembrane region" description="Helical" evidence="17">
    <location>
        <begin position="195"/>
        <end position="218"/>
    </location>
</feature>
<dbReference type="CDD" id="cd00284">
    <property type="entry name" value="Cytochrome_b_N"/>
    <property type="match status" value="1"/>
</dbReference>
<evidence type="ECO:0000313" key="21">
    <source>
        <dbReference type="Proteomes" id="UP000543030"/>
    </source>
</evidence>
<dbReference type="InterPro" id="IPR036150">
    <property type="entry name" value="Cyt_b/b6_C_sf"/>
</dbReference>
<keyword evidence="11 17" id="KW-1133">Transmembrane helix</keyword>
<dbReference type="GO" id="GO:0046872">
    <property type="term" value="F:metal ion binding"/>
    <property type="evidence" value="ECO:0007669"/>
    <property type="project" value="UniProtKB-KW"/>
</dbReference>
<keyword evidence="5 16" id="KW-0813">Transport</keyword>
<dbReference type="InterPro" id="IPR016174">
    <property type="entry name" value="Di-haem_cyt_TM"/>
</dbReference>
<protein>
    <recommendedName>
        <fullName evidence="4 16">Cytochrome b</fullName>
    </recommendedName>
</protein>
<dbReference type="AlphaFoldDB" id="A0A840RLA0"/>
<feature type="transmembrane region" description="Helical" evidence="17">
    <location>
        <begin position="257"/>
        <end position="273"/>
    </location>
</feature>
<comment type="caution">
    <text evidence="20">The sequence shown here is derived from an EMBL/GenBank/DDBJ whole genome shotgun (WGS) entry which is preliminary data.</text>
</comment>
<dbReference type="InterPro" id="IPR030689">
    <property type="entry name" value="Cytochrome_b"/>
</dbReference>
<keyword evidence="21" id="KW-1185">Reference proteome</keyword>
<evidence type="ECO:0000256" key="2">
    <source>
        <dbReference type="ARBA" id="ARBA00004141"/>
    </source>
</evidence>
<feature type="transmembrane region" description="Helical" evidence="17">
    <location>
        <begin position="128"/>
        <end position="150"/>
    </location>
</feature>
<accession>A0A840RLA0</accession>
<evidence type="ECO:0000256" key="15">
    <source>
        <dbReference type="PIRSR" id="PIRSR038885-2"/>
    </source>
</evidence>
<dbReference type="PROSITE" id="PS51002">
    <property type="entry name" value="CYTB_NTER"/>
    <property type="match status" value="1"/>
</dbReference>
<keyword evidence="13 17" id="KW-0472">Membrane</keyword>
<feature type="transmembrane region" description="Helical" evidence="17">
    <location>
        <begin position="36"/>
        <end position="58"/>
    </location>
</feature>
<dbReference type="InterPro" id="IPR048259">
    <property type="entry name" value="Cytochrome_b_N_euk/bac"/>
</dbReference>
<dbReference type="GO" id="GO:0045275">
    <property type="term" value="C:respiratory chain complex III"/>
    <property type="evidence" value="ECO:0007669"/>
    <property type="project" value="InterPro"/>
</dbReference>
<dbReference type="Pfam" id="PF00032">
    <property type="entry name" value="Cytochrom_B_C"/>
    <property type="match status" value="1"/>
</dbReference>
<evidence type="ECO:0000256" key="3">
    <source>
        <dbReference type="ARBA" id="ARBA00011649"/>
    </source>
</evidence>
<keyword evidence="6 15" id="KW-0349">Heme</keyword>
<evidence type="ECO:0000256" key="9">
    <source>
        <dbReference type="ARBA" id="ARBA00022723"/>
    </source>
</evidence>
<dbReference type="EMBL" id="JACHHN010000009">
    <property type="protein sequence ID" value="MBB5193066.1"/>
    <property type="molecule type" value="Genomic_DNA"/>
</dbReference>
<dbReference type="InterPro" id="IPR005797">
    <property type="entry name" value="Cyt_b/b6_N"/>
</dbReference>
<feature type="transmembrane region" description="Helical" evidence="17">
    <location>
        <begin position="323"/>
        <end position="342"/>
    </location>
</feature>
<sequence>MSKAQQLMNWVDDRFPVTATWKAQMSEYYAPKNFNFWYFFGSLALLVLVIQIVTGIFLTMNYKPDGSLIPGTSISVAFNSVEYIMRDVAGGWIIRYMHSTGASMFFVVVYLHMFRGLIYGSFQRPRELVWVFGSLVFLCLMAEAFLGYLLPWGQMSFWGAQVIVNLFSSIPLIGPDLSTFIRGDFVVSDVTLNRFFALHVIAVPLVLLALVVAHLIALHEVGSNNPDGVDIKKHKDPKTGIPLDSVPMHPHYTVKDIVGVVVFLIVFSTIVFFKPNMFGYFLEDNNFIPADPLKTPPHIAPVWYFTPFYAILRAVPSFLGSQVWGVLAMGAAVVVIALLPWLDRAPVKSIRYRGPVFKVAIVLFLIAFIGLGILGTLPPTDIRTLVSRILSFVYFGFFIGMPFYTKADSYKPVPDRTTNATTEQKVRFFIYVAITLVLTALFAKVI</sequence>
<comment type="cofactor">
    <cofactor evidence="16">
        <name>heme b</name>
        <dbReference type="ChEBI" id="CHEBI:60344"/>
    </cofactor>
    <text evidence="16">Binds 2 heme groups non-covalently.</text>
</comment>
<dbReference type="GO" id="GO:0016491">
    <property type="term" value="F:oxidoreductase activity"/>
    <property type="evidence" value="ECO:0007669"/>
    <property type="project" value="InterPro"/>
</dbReference>
<evidence type="ECO:0000256" key="6">
    <source>
        <dbReference type="ARBA" id="ARBA00022617"/>
    </source>
</evidence>
<keyword evidence="10 16" id="KW-0249">Electron transport</keyword>
<evidence type="ECO:0000256" key="5">
    <source>
        <dbReference type="ARBA" id="ARBA00022448"/>
    </source>
</evidence>
<dbReference type="PROSITE" id="PS51003">
    <property type="entry name" value="CYTB_CTER"/>
    <property type="match status" value="1"/>
</dbReference>
<dbReference type="SUPFAM" id="SSF81342">
    <property type="entry name" value="Transmembrane di-heme cytochromes"/>
    <property type="match status" value="1"/>
</dbReference>
<dbReference type="FunFam" id="1.20.810.10:FF:000004">
    <property type="entry name" value="Cytochrome b"/>
    <property type="match status" value="1"/>
</dbReference>
<feature type="transmembrane region" description="Helical" evidence="17">
    <location>
        <begin position="354"/>
        <end position="373"/>
    </location>
</feature>
<dbReference type="GO" id="GO:0008121">
    <property type="term" value="F:quinol-cytochrome-c reductase activity"/>
    <property type="evidence" value="ECO:0007669"/>
    <property type="project" value="InterPro"/>
</dbReference>
<feature type="transmembrane region" description="Helical" evidence="17">
    <location>
        <begin position="102"/>
        <end position="122"/>
    </location>
</feature>
<evidence type="ECO:0000313" key="20">
    <source>
        <dbReference type="EMBL" id="MBB5193066.1"/>
    </source>
</evidence>
<evidence type="ECO:0000256" key="7">
    <source>
        <dbReference type="ARBA" id="ARBA00022660"/>
    </source>
</evidence>
<proteinExistence type="inferred from homology"/>
<feature type="domain" description="Cytochrome b/b6 C-terminal region profile" evidence="19">
    <location>
        <begin position="238"/>
        <end position="415"/>
    </location>
</feature>
<dbReference type="PANTHER" id="PTHR19271:SF16">
    <property type="entry name" value="CYTOCHROME B"/>
    <property type="match status" value="1"/>
</dbReference>
<evidence type="ECO:0000256" key="4">
    <source>
        <dbReference type="ARBA" id="ARBA00013531"/>
    </source>
</evidence>
<dbReference type="InterPro" id="IPR027387">
    <property type="entry name" value="Cytb/b6-like_sf"/>
</dbReference>
<keyword evidence="12 15" id="KW-0408">Iron</keyword>
<feature type="domain" description="Cytochrome b/b6 N-terminal region profile" evidence="18">
    <location>
        <begin position="7"/>
        <end position="227"/>
    </location>
</feature>
<keyword evidence="8 16" id="KW-0812">Transmembrane</keyword>
<dbReference type="RefSeq" id="WP_184102719.1">
    <property type="nucleotide sequence ID" value="NZ_JACHHN010000009.1"/>
</dbReference>
<dbReference type="Gene3D" id="1.20.810.10">
    <property type="entry name" value="Cytochrome Bc1 Complex, Chain C"/>
    <property type="match status" value="1"/>
</dbReference>